<sequence length="308" mass="31692">MPTRRTLACPLFPAQSRRRARRSHAAALLGAALAALAAPPSARAAEVAAALRPEAAERDEGRAPPDAGAAVGTELFSAGVDLEIAGRTLSYTDLLSENLRTYEVLGVPIPSLRAELYPLARSALPVLRDLGIALSYARAVGLDSEGAGGASVSTSFSRLHAGLKGRYRPAGQAGPVLFASGGLCWTDFDVAPTGDPSRDAAAVSYVALRLGADGRLPVGPVALEAGAGYQAPLSMGALASYFREPSAGGVDLRVAVAVPFAPGLEARAGASYARFFYDFDSEPGDPYIAGGALDQLFGAHLGVAYYGY</sequence>
<dbReference type="AlphaFoldDB" id="A0A4P2QHI3"/>
<proteinExistence type="predicted"/>
<dbReference type="PROSITE" id="PS51318">
    <property type="entry name" value="TAT"/>
    <property type="match status" value="1"/>
</dbReference>
<reference evidence="2 3" key="1">
    <citation type="submission" date="2015-09" db="EMBL/GenBank/DDBJ databases">
        <title>Sorangium comparison.</title>
        <authorList>
            <person name="Zaburannyi N."/>
            <person name="Bunk B."/>
            <person name="Overmann J."/>
            <person name="Mueller R."/>
        </authorList>
    </citation>
    <scope>NUCLEOTIDE SEQUENCE [LARGE SCALE GENOMIC DNA]</scope>
    <source>
        <strain evidence="2 3">So ce836</strain>
    </source>
</reference>
<dbReference type="InterPro" id="IPR006311">
    <property type="entry name" value="TAT_signal"/>
</dbReference>
<evidence type="ECO:0000313" key="2">
    <source>
        <dbReference type="EMBL" id="AUX29437.1"/>
    </source>
</evidence>
<protein>
    <recommendedName>
        <fullName evidence="4">Secreted protein</fullName>
    </recommendedName>
</protein>
<gene>
    <name evidence="2" type="ORF">SOCE836_015270</name>
</gene>
<accession>A0A4P2QHI3</accession>
<evidence type="ECO:0000256" key="1">
    <source>
        <dbReference type="SAM" id="SignalP"/>
    </source>
</evidence>
<keyword evidence="1" id="KW-0732">Signal</keyword>
<organism evidence="2 3">
    <name type="scientific">Sorangium cellulosum</name>
    <name type="common">Polyangium cellulosum</name>
    <dbReference type="NCBI Taxonomy" id="56"/>
    <lineage>
        <taxon>Bacteria</taxon>
        <taxon>Pseudomonadati</taxon>
        <taxon>Myxococcota</taxon>
        <taxon>Polyangia</taxon>
        <taxon>Polyangiales</taxon>
        <taxon>Polyangiaceae</taxon>
        <taxon>Sorangium</taxon>
    </lineage>
</organism>
<dbReference type="EMBL" id="CP012672">
    <property type="protein sequence ID" value="AUX29437.1"/>
    <property type="molecule type" value="Genomic_DNA"/>
</dbReference>
<dbReference type="Proteomes" id="UP000295497">
    <property type="component" value="Chromosome"/>
</dbReference>
<feature type="chain" id="PRO_5020983586" description="Secreted protein" evidence="1">
    <location>
        <begin position="38"/>
        <end position="308"/>
    </location>
</feature>
<evidence type="ECO:0000313" key="3">
    <source>
        <dbReference type="Proteomes" id="UP000295497"/>
    </source>
</evidence>
<feature type="signal peptide" evidence="1">
    <location>
        <begin position="1"/>
        <end position="37"/>
    </location>
</feature>
<dbReference type="RefSeq" id="WP_237245121.1">
    <property type="nucleotide sequence ID" value="NZ_CP012672.1"/>
</dbReference>
<evidence type="ECO:0008006" key="4">
    <source>
        <dbReference type="Google" id="ProtNLM"/>
    </source>
</evidence>
<name>A0A4P2QHI3_SORCE</name>